<feature type="transmembrane region" description="Helical" evidence="1">
    <location>
        <begin position="40"/>
        <end position="60"/>
    </location>
</feature>
<evidence type="ECO:0000256" key="2">
    <source>
        <dbReference type="SAM" id="SignalP"/>
    </source>
</evidence>
<organism evidence="3 4">
    <name type="scientific">Camellia sinensis var. sinensis</name>
    <name type="common">China tea</name>
    <dbReference type="NCBI Taxonomy" id="542762"/>
    <lineage>
        <taxon>Eukaryota</taxon>
        <taxon>Viridiplantae</taxon>
        <taxon>Streptophyta</taxon>
        <taxon>Embryophyta</taxon>
        <taxon>Tracheophyta</taxon>
        <taxon>Spermatophyta</taxon>
        <taxon>Magnoliopsida</taxon>
        <taxon>eudicotyledons</taxon>
        <taxon>Gunneridae</taxon>
        <taxon>Pentapetalae</taxon>
        <taxon>asterids</taxon>
        <taxon>Ericales</taxon>
        <taxon>Theaceae</taxon>
        <taxon>Camellia</taxon>
    </lineage>
</organism>
<keyword evidence="2" id="KW-0732">Signal</keyword>
<feature type="signal peptide" evidence="2">
    <location>
        <begin position="1"/>
        <end position="21"/>
    </location>
</feature>
<proteinExistence type="predicted"/>
<sequence length="219" mass="24294">MLVVGLVVVLVLGDGVGMVVGAAAEWGGVGWGGGDEVEAMMAMLTTLFVLSCIAGVPVKLEKNVDHHSRGDIENPVNCITSGVVEAKKRMHSMFWEVIQNFGKIFSLPLVQVTSIGIHEIVEAILRSYPDAISLKNQKKQSIFHQAIVYRHEKVFNLIRQVEESRTIFLSKLDESKNNALHLAGYMAPQQQLYLRVGAALQMQRELHWFKVIFPDPTGD</sequence>
<keyword evidence="1" id="KW-0472">Membrane</keyword>
<protein>
    <submittedName>
        <fullName evidence="3">Uncharacterized protein</fullName>
    </submittedName>
</protein>
<dbReference type="AlphaFoldDB" id="A0A4S4E621"/>
<accession>A0A4S4E621</accession>
<dbReference type="PANTHER" id="PTHR24177">
    <property type="entry name" value="CASKIN"/>
    <property type="match status" value="1"/>
</dbReference>
<dbReference type="STRING" id="542762.A0A4S4E621"/>
<dbReference type="Proteomes" id="UP000306102">
    <property type="component" value="Unassembled WGS sequence"/>
</dbReference>
<dbReference type="EMBL" id="SDRB02007672">
    <property type="protein sequence ID" value="THG10815.1"/>
    <property type="molecule type" value="Genomic_DNA"/>
</dbReference>
<name>A0A4S4E621_CAMSN</name>
<keyword evidence="4" id="KW-1185">Reference proteome</keyword>
<dbReference type="GO" id="GO:0016020">
    <property type="term" value="C:membrane"/>
    <property type="evidence" value="ECO:0007669"/>
    <property type="project" value="TreeGrafter"/>
</dbReference>
<evidence type="ECO:0000256" key="1">
    <source>
        <dbReference type="SAM" id="Phobius"/>
    </source>
</evidence>
<feature type="chain" id="PRO_5020382077" evidence="2">
    <location>
        <begin position="22"/>
        <end position="219"/>
    </location>
</feature>
<gene>
    <name evidence="3" type="ORF">TEA_002098</name>
</gene>
<dbReference type="PANTHER" id="PTHR24177:SF292">
    <property type="entry name" value="ANKYRIN REPEAT FAMILY PROTEIN-RELATED"/>
    <property type="match status" value="1"/>
</dbReference>
<keyword evidence="1" id="KW-1133">Transmembrane helix</keyword>
<keyword evidence="1" id="KW-0812">Transmembrane</keyword>
<comment type="caution">
    <text evidence="3">The sequence shown here is derived from an EMBL/GenBank/DDBJ whole genome shotgun (WGS) entry which is preliminary data.</text>
</comment>
<evidence type="ECO:0000313" key="3">
    <source>
        <dbReference type="EMBL" id="THG10815.1"/>
    </source>
</evidence>
<evidence type="ECO:0000313" key="4">
    <source>
        <dbReference type="Proteomes" id="UP000306102"/>
    </source>
</evidence>
<reference evidence="3 4" key="1">
    <citation type="journal article" date="2018" name="Proc. Natl. Acad. Sci. U.S.A.">
        <title>Draft genome sequence of Camellia sinensis var. sinensis provides insights into the evolution of the tea genome and tea quality.</title>
        <authorList>
            <person name="Wei C."/>
            <person name="Yang H."/>
            <person name="Wang S."/>
            <person name="Zhao J."/>
            <person name="Liu C."/>
            <person name="Gao L."/>
            <person name="Xia E."/>
            <person name="Lu Y."/>
            <person name="Tai Y."/>
            <person name="She G."/>
            <person name="Sun J."/>
            <person name="Cao H."/>
            <person name="Tong W."/>
            <person name="Gao Q."/>
            <person name="Li Y."/>
            <person name="Deng W."/>
            <person name="Jiang X."/>
            <person name="Wang W."/>
            <person name="Chen Q."/>
            <person name="Zhang S."/>
            <person name="Li H."/>
            <person name="Wu J."/>
            <person name="Wang P."/>
            <person name="Li P."/>
            <person name="Shi C."/>
            <person name="Zheng F."/>
            <person name="Jian J."/>
            <person name="Huang B."/>
            <person name="Shan D."/>
            <person name="Shi M."/>
            <person name="Fang C."/>
            <person name="Yue Y."/>
            <person name="Li F."/>
            <person name="Li D."/>
            <person name="Wei S."/>
            <person name="Han B."/>
            <person name="Jiang C."/>
            <person name="Yin Y."/>
            <person name="Xia T."/>
            <person name="Zhang Z."/>
            <person name="Bennetzen J.L."/>
            <person name="Zhao S."/>
            <person name="Wan X."/>
        </authorList>
    </citation>
    <scope>NUCLEOTIDE SEQUENCE [LARGE SCALE GENOMIC DNA]</scope>
    <source>
        <strain evidence="4">cv. Shuchazao</strain>
        <tissue evidence="3">Leaf</tissue>
    </source>
</reference>